<proteinExistence type="predicted"/>
<protein>
    <submittedName>
        <fullName evidence="3">Uncharacterized protein</fullName>
    </submittedName>
</protein>
<comment type="caution">
    <text evidence="3">The sequence shown here is derived from an EMBL/GenBank/DDBJ whole genome shotgun (WGS) entry which is preliminary data.</text>
</comment>
<keyword evidence="2" id="KW-0812">Transmembrane</keyword>
<evidence type="ECO:0000313" key="3">
    <source>
        <dbReference type="EMBL" id="KTD21853.1"/>
    </source>
</evidence>
<evidence type="ECO:0000313" key="4">
    <source>
        <dbReference type="Proteomes" id="UP000054997"/>
    </source>
</evidence>
<feature type="transmembrane region" description="Helical" evidence="2">
    <location>
        <begin position="140"/>
        <end position="165"/>
    </location>
</feature>
<feature type="transmembrane region" description="Helical" evidence="2">
    <location>
        <begin position="186"/>
        <end position="205"/>
    </location>
</feature>
<keyword evidence="2" id="KW-0472">Membrane</keyword>
<evidence type="ECO:0000256" key="2">
    <source>
        <dbReference type="SAM" id="Phobius"/>
    </source>
</evidence>
<feature type="transmembrane region" description="Helical" evidence="2">
    <location>
        <begin position="271"/>
        <end position="288"/>
    </location>
</feature>
<keyword evidence="2" id="KW-1133">Transmembrane helix</keyword>
<organism evidence="3 4">
    <name type="scientific">Legionella londiniensis</name>
    <dbReference type="NCBI Taxonomy" id="45068"/>
    <lineage>
        <taxon>Bacteria</taxon>
        <taxon>Pseudomonadati</taxon>
        <taxon>Pseudomonadota</taxon>
        <taxon>Gammaproteobacteria</taxon>
        <taxon>Legionellales</taxon>
        <taxon>Legionellaceae</taxon>
        <taxon>Legionella</taxon>
    </lineage>
</organism>
<name>A0A0W0VPK6_9GAMM</name>
<feature type="transmembrane region" description="Helical" evidence="2">
    <location>
        <begin position="115"/>
        <end position="134"/>
    </location>
</feature>
<gene>
    <name evidence="3" type="ORF">Llon_1018</name>
</gene>
<dbReference type="EMBL" id="LNYK01000014">
    <property type="protein sequence ID" value="KTD21853.1"/>
    <property type="molecule type" value="Genomic_DNA"/>
</dbReference>
<reference evidence="3 4" key="1">
    <citation type="submission" date="2015-11" db="EMBL/GenBank/DDBJ databases">
        <title>Genomic analysis of 38 Legionella species identifies large and diverse effector repertoires.</title>
        <authorList>
            <person name="Burstein D."/>
            <person name="Amaro F."/>
            <person name="Zusman T."/>
            <person name="Lifshitz Z."/>
            <person name="Cohen O."/>
            <person name="Gilbert J.A."/>
            <person name="Pupko T."/>
            <person name="Shuman H.A."/>
            <person name="Segal G."/>
        </authorList>
    </citation>
    <scope>NUCLEOTIDE SEQUENCE [LARGE SCALE GENOMIC DNA]</scope>
    <source>
        <strain evidence="3 4">ATCC 49505</strain>
    </source>
</reference>
<feature type="transmembrane region" description="Helical" evidence="2">
    <location>
        <begin position="294"/>
        <end position="311"/>
    </location>
</feature>
<accession>A0A0W0VPK6</accession>
<dbReference type="Proteomes" id="UP000054997">
    <property type="component" value="Unassembled WGS sequence"/>
</dbReference>
<dbReference type="AlphaFoldDB" id="A0A0W0VPK6"/>
<sequence length="401" mass="44979">MSIINTLNGFKAYIESGNPFRLQTCMDFYDSRSALLRQDFYTTKICQDEQIQGCVEEILRSLGVPPYLWGRYIGASITVYDFLLELKQLPLQKHEQIVHFISQIESKNKTLDRKIFFGSAFFVGLLWFLLPLLSEGGISILQGIVAATLFFPVVGILYTIGVGAYSFYQGLITPEIPLWKRFRDNFFLLAHSALNLAAYGILITAAATMTPVAACLFILAASVNIVKEAISLIEILIKFKNIENIDEHDDLISCQKKTRLIFEFRKRRNHVLVELGAAVVVAGIIAAWCFMPASLLISIGAILTIGLVYLAKNQIVHWNKQAISSAMEAQFNTLEQARIERNSDLSPEHSQQPFMSQNRVRDRQHSPQVGLSIFNASSKKKGEQEAVIEEAASTETMAFNV</sequence>
<keyword evidence="4" id="KW-1185">Reference proteome</keyword>
<feature type="transmembrane region" description="Helical" evidence="2">
    <location>
        <begin position="211"/>
        <end position="230"/>
    </location>
</feature>
<evidence type="ECO:0000256" key="1">
    <source>
        <dbReference type="SAM" id="MobiDB-lite"/>
    </source>
</evidence>
<feature type="region of interest" description="Disordered" evidence="1">
    <location>
        <begin position="341"/>
        <end position="363"/>
    </location>
</feature>
<dbReference type="PATRIC" id="fig|45068.5.peg.1102"/>
<feature type="compositionally biased region" description="Polar residues" evidence="1">
    <location>
        <begin position="348"/>
        <end position="358"/>
    </location>
</feature>
<dbReference type="RefSeq" id="WP_147286410.1">
    <property type="nucleotide sequence ID" value="NZ_UGON01000002.1"/>
</dbReference>